<feature type="domain" description="Chorismate mutase" evidence="2">
    <location>
        <begin position="1"/>
        <end position="83"/>
    </location>
</feature>
<dbReference type="InterPro" id="IPR011279">
    <property type="entry name" value="Chorismate_mutase_GmP"/>
</dbReference>
<evidence type="ECO:0000313" key="3">
    <source>
        <dbReference type="EMBL" id="EFO54396.1"/>
    </source>
</evidence>
<dbReference type="NCBIfam" id="TIGR01805">
    <property type="entry name" value="CM_mono_grmpos"/>
    <property type="match status" value="1"/>
</dbReference>
<dbReference type="GO" id="GO:0004106">
    <property type="term" value="F:chorismate mutase activity"/>
    <property type="evidence" value="ECO:0007669"/>
    <property type="project" value="UniProtKB-EC"/>
</dbReference>
<evidence type="ECO:0000256" key="1">
    <source>
        <dbReference type="ARBA" id="ARBA00023235"/>
    </source>
</evidence>
<dbReference type="InterPro" id="IPR036263">
    <property type="entry name" value="Chorismate_II_sf"/>
</dbReference>
<dbReference type="PROSITE" id="PS51168">
    <property type="entry name" value="CHORISMATE_MUT_2"/>
    <property type="match status" value="1"/>
</dbReference>
<dbReference type="PANTHER" id="PTHR38041:SF1">
    <property type="entry name" value="CHORISMATE MUTASE"/>
    <property type="match status" value="1"/>
</dbReference>
<comment type="caution">
    <text evidence="3">The sequence shown here is derived from an EMBL/GenBank/DDBJ whole genome shotgun (WGS) entry which is preliminary data.</text>
</comment>
<dbReference type="Pfam" id="PF01817">
    <property type="entry name" value="CM_2"/>
    <property type="match status" value="1"/>
</dbReference>
<dbReference type="PANTHER" id="PTHR38041">
    <property type="entry name" value="CHORISMATE MUTASE"/>
    <property type="match status" value="1"/>
</dbReference>
<proteinExistence type="predicted"/>
<name>A0ABP2JAU1_9STRE</name>
<sequence length="118" mass="13741">MDLDIIRQEIDQIDDQIVKLLEERMHLVEGVVAYKKASGKPILDTKREEAIFEKVRSRVSNKNTKRQLSRLFQTFSNVRAIIRIKTSNEKRTILPTRNLSSCHARRTCPISDFEMVAI</sequence>
<organism evidence="3">
    <name type="scientific">Streptococcus infantis SK1302</name>
    <dbReference type="NCBI Taxonomy" id="871237"/>
    <lineage>
        <taxon>Bacteria</taxon>
        <taxon>Bacillati</taxon>
        <taxon>Bacillota</taxon>
        <taxon>Bacilli</taxon>
        <taxon>Lactobacillales</taxon>
        <taxon>Streptococcaceae</taxon>
        <taxon>Streptococcus</taxon>
    </lineage>
</organism>
<reference evidence="3" key="1">
    <citation type="submission" date="2010-09" db="EMBL/GenBank/DDBJ databases">
        <authorList>
            <person name="Daugherty S.C."/>
            <person name="Kilian M."/>
            <person name="Tettelin H."/>
        </authorList>
    </citation>
    <scope>NUCLEOTIDE SEQUENCE [LARGE SCALE GENOMIC DNA]</scope>
    <source>
        <strain evidence="3">SK1302</strain>
    </source>
</reference>
<dbReference type="InterPro" id="IPR002701">
    <property type="entry name" value="CM_II_prokaryot"/>
</dbReference>
<keyword evidence="1 3" id="KW-0413">Isomerase</keyword>
<dbReference type="EC" id="5.4.99.5" evidence="3"/>
<protein>
    <submittedName>
        <fullName evidence="3">Chorismate mutase subfamily</fullName>
        <ecNumber evidence="3">5.4.99.5</ecNumber>
    </submittedName>
</protein>
<evidence type="ECO:0000259" key="2">
    <source>
        <dbReference type="PROSITE" id="PS51168"/>
    </source>
</evidence>
<dbReference type="Gene3D" id="1.20.59.10">
    <property type="entry name" value="Chorismate mutase"/>
    <property type="match status" value="1"/>
</dbReference>
<dbReference type="SMART" id="SM00830">
    <property type="entry name" value="CM_2"/>
    <property type="match status" value="1"/>
</dbReference>
<dbReference type="SUPFAM" id="SSF48600">
    <property type="entry name" value="Chorismate mutase II"/>
    <property type="match status" value="1"/>
</dbReference>
<dbReference type="InterPro" id="IPR036979">
    <property type="entry name" value="CM_dom_sf"/>
</dbReference>
<dbReference type="InterPro" id="IPR051331">
    <property type="entry name" value="Chorismate_mutase-related"/>
</dbReference>
<accession>A0ABP2JAU1</accession>
<gene>
    <name evidence="3" type="ORF">SIN_0906</name>
</gene>
<dbReference type="EMBL" id="AEDY01000047">
    <property type="protein sequence ID" value="EFO54396.1"/>
    <property type="molecule type" value="Genomic_DNA"/>
</dbReference>